<dbReference type="InterPro" id="IPR009056">
    <property type="entry name" value="Cyt_c-like_dom"/>
</dbReference>
<evidence type="ECO:0000256" key="6">
    <source>
        <dbReference type="ARBA" id="ARBA00022982"/>
    </source>
</evidence>
<feature type="domain" description="Cytochrome c" evidence="11">
    <location>
        <begin position="116"/>
        <end position="206"/>
    </location>
</feature>
<keyword evidence="13" id="KW-1185">Reference proteome</keyword>
<evidence type="ECO:0000313" key="12">
    <source>
        <dbReference type="EMBL" id="EAV46450.1"/>
    </source>
</evidence>
<protein>
    <submittedName>
        <fullName evidence="12">Cytochrome c oxidase</fullName>
    </submittedName>
</protein>
<evidence type="ECO:0000313" key="13">
    <source>
        <dbReference type="Proteomes" id="UP000054262"/>
    </source>
</evidence>
<keyword evidence="3 8" id="KW-0349">Heme</keyword>
<dbReference type="SUPFAM" id="SSF46626">
    <property type="entry name" value="Cytochrome c"/>
    <property type="match status" value="2"/>
</dbReference>
<dbReference type="InterPro" id="IPR024167">
    <property type="entry name" value="Cytochrome_c4-like"/>
</dbReference>
<comment type="caution">
    <text evidence="12">The sequence shown here is derived from an EMBL/GenBank/DDBJ whole genome shotgun (WGS) entry which is preliminary data.</text>
</comment>
<dbReference type="Gene3D" id="1.10.760.10">
    <property type="entry name" value="Cytochrome c-like domain"/>
    <property type="match status" value="2"/>
</dbReference>
<evidence type="ECO:0000256" key="8">
    <source>
        <dbReference type="PIRSR" id="PIRSR000005-1"/>
    </source>
</evidence>
<feature type="chain" id="PRO_5002628902" evidence="10">
    <location>
        <begin position="22"/>
        <end position="206"/>
    </location>
</feature>
<organism evidence="12 13">
    <name type="scientific">Methylophilales bacterium HTCC2181</name>
    <dbReference type="NCBI Taxonomy" id="383631"/>
    <lineage>
        <taxon>Bacteria</taxon>
        <taxon>Pseudomonadati</taxon>
        <taxon>Pseudomonadota</taxon>
        <taxon>Betaproteobacteria</taxon>
        <taxon>Nitrosomonadales</taxon>
        <taxon>OM43 clade</taxon>
    </lineage>
</organism>
<keyword evidence="6" id="KW-0249">Electron transport</keyword>
<evidence type="ECO:0000256" key="4">
    <source>
        <dbReference type="ARBA" id="ARBA00022723"/>
    </source>
</evidence>
<dbReference type="PANTHER" id="PTHR33751">
    <property type="entry name" value="CBB3-TYPE CYTOCHROME C OXIDASE SUBUNIT FIXP"/>
    <property type="match status" value="1"/>
</dbReference>
<dbReference type="PANTHER" id="PTHR33751:SF9">
    <property type="entry name" value="CYTOCHROME C4"/>
    <property type="match status" value="1"/>
</dbReference>
<dbReference type="GO" id="GO:0005506">
    <property type="term" value="F:iron ion binding"/>
    <property type="evidence" value="ECO:0007669"/>
    <property type="project" value="InterPro"/>
</dbReference>
<keyword evidence="7 9" id="KW-0408">Iron</keyword>
<feature type="binding site" description="axial binding residue" evidence="9">
    <location>
        <position position="83"/>
    </location>
    <ligand>
        <name>heme c</name>
        <dbReference type="ChEBI" id="CHEBI:61717"/>
        <label>1</label>
    </ligand>
    <ligandPart>
        <name>Fe</name>
        <dbReference type="ChEBI" id="CHEBI:18248"/>
    </ligandPart>
</feature>
<evidence type="ECO:0000256" key="5">
    <source>
        <dbReference type="ARBA" id="ARBA00022764"/>
    </source>
</evidence>
<evidence type="ECO:0000256" key="7">
    <source>
        <dbReference type="ARBA" id="ARBA00023004"/>
    </source>
</evidence>
<feature type="binding site" description="axial binding residue" evidence="9">
    <location>
        <position position="183"/>
    </location>
    <ligand>
        <name>heme c</name>
        <dbReference type="ChEBI" id="CHEBI:61717"/>
        <label>2</label>
    </ligand>
    <ligandPart>
        <name>Fe</name>
        <dbReference type="ChEBI" id="CHEBI:18248"/>
    </ligandPart>
</feature>
<dbReference type="GO" id="GO:0042597">
    <property type="term" value="C:periplasmic space"/>
    <property type="evidence" value="ECO:0007669"/>
    <property type="project" value="UniProtKB-SubCell"/>
</dbReference>
<gene>
    <name evidence="12" type="ORF">MB2181_00215</name>
</gene>
<comment type="PTM">
    <text evidence="8">Binds 2 heme c groups covalently per subunit.</text>
</comment>
<evidence type="ECO:0000259" key="11">
    <source>
        <dbReference type="PROSITE" id="PS51007"/>
    </source>
</evidence>
<reference evidence="12 13" key="1">
    <citation type="submission" date="2006-11" db="EMBL/GenBank/DDBJ databases">
        <authorList>
            <person name="Giovannoni S."/>
            <person name="Vergin K."/>
            <person name="Ferriera S."/>
            <person name="Johnson J."/>
            <person name="Kravitz S."/>
            <person name="Beeson K."/>
            <person name="Sutton G."/>
            <person name="Rogers Y.-H."/>
            <person name="Friedman R."/>
            <person name="Frazier M."/>
            <person name="Venter J.C."/>
        </authorList>
    </citation>
    <scope>NUCLEOTIDE SEQUENCE [LARGE SCALE GENOMIC DNA]</scope>
    <source>
        <strain evidence="12 13">HTCC2181</strain>
    </source>
</reference>
<keyword evidence="10" id="KW-0732">Signal</keyword>
<evidence type="ECO:0000256" key="2">
    <source>
        <dbReference type="ARBA" id="ARBA00022448"/>
    </source>
</evidence>
<dbReference type="PROSITE" id="PS51007">
    <property type="entry name" value="CYTC"/>
    <property type="match status" value="2"/>
</dbReference>
<evidence type="ECO:0000256" key="9">
    <source>
        <dbReference type="PIRSR" id="PIRSR000005-2"/>
    </source>
</evidence>
<feature type="binding site" description="covalent" evidence="8">
    <location>
        <position position="137"/>
    </location>
    <ligand>
        <name>heme c</name>
        <dbReference type="ChEBI" id="CHEBI:61717"/>
        <label>2</label>
    </ligand>
</feature>
<keyword evidence="5" id="KW-0574">Periplasm</keyword>
<feature type="binding site" description="axial binding residue" evidence="9">
    <location>
        <position position="44"/>
    </location>
    <ligand>
        <name>heme c</name>
        <dbReference type="ChEBI" id="CHEBI:61717"/>
        <label>1</label>
    </ligand>
    <ligandPart>
        <name>Fe</name>
        <dbReference type="ChEBI" id="CHEBI:18248"/>
    </ligandPart>
</feature>
<proteinExistence type="predicted"/>
<dbReference type="AlphaFoldDB" id="A0P4J0"/>
<evidence type="ECO:0000256" key="1">
    <source>
        <dbReference type="ARBA" id="ARBA00004418"/>
    </source>
</evidence>
<name>A0P4J0_9PROT</name>
<dbReference type="EMBL" id="AAUX01000001">
    <property type="protein sequence ID" value="EAV46450.1"/>
    <property type="molecule type" value="Genomic_DNA"/>
</dbReference>
<sequence>MRLATNSLFLVLFFTTNVALAEKLTPQDFKATKKIINNLCIACHAADGNSLIPANPKLAGQHAAYITKQLLNFKSGVRDNIVMAGMVANLTEQDMRNLGLFYETQPLALAEAKKNGVGSLGEKIFRSGLDSRGVPACASCHGPSGHGIPDSYPRLNAQHSEYTVSQLNLFRIDRRANDSGMMMRSIAKKLTEEEMQAVADYIQGLR</sequence>
<accession>A0P4J0</accession>
<dbReference type="GO" id="GO:0020037">
    <property type="term" value="F:heme binding"/>
    <property type="evidence" value="ECO:0007669"/>
    <property type="project" value="InterPro"/>
</dbReference>
<dbReference type="PIRSF" id="PIRSF000005">
    <property type="entry name" value="Cytochrome_c4"/>
    <property type="match status" value="1"/>
</dbReference>
<feature type="domain" description="Cytochrome c" evidence="11">
    <location>
        <begin position="27"/>
        <end position="106"/>
    </location>
</feature>
<dbReference type="Proteomes" id="UP000054262">
    <property type="component" value="Unassembled WGS sequence"/>
</dbReference>
<dbReference type="InterPro" id="IPR036909">
    <property type="entry name" value="Cyt_c-like_dom_sf"/>
</dbReference>
<evidence type="ECO:0000256" key="10">
    <source>
        <dbReference type="SAM" id="SignalP"/>
    </source>
</evidence>
<dbReference type="OrthoDB" id="9773456at2"/>
<dbReference type="Pfam" id="PF00034">
    <property type="entry name" value="Cytochrom_C"/>
    <property type="match status" value="2"/>
</dbReference>
<feature type="signal peptide" evidence="10">
    <location>
        <begin position="1"/>
        <end position="21"/>
    </location>
</feature>
<dbReference type="InterPro" id="IPR050597">
    <property type="entry name" value="Cytochrome_c_Oxidase_Subunit"/>
</dbReference>
<feature type="binding site" description="axial binding residue" evidence="9">
    <location>
        <position position="141"/>
    </location>
    <ligand>
        <name>heme c</name>
        <dbReference type="ChEBI" id="CHEBI:61717"/>
        <label>2</label>
    </ligand>
    <ligandPart>
        <name>Fe</name>
        <dbReference type="ChEBI" id="CHEBI:18248"/>
    </ligandPart>
</feature>
<keyword evidence="4 9" id="KW-0479">Metal-binding</keyword>
<keyword evidence="2" id="KW-0813">Transport</keyword>
<feature type="binding site" description="covalent" evidence="8">
    <location>
        <position position="40"/>
    </location>
    <ligand>
        <name>heme c</name>
        <dbReference type="ChEBI" id="CHEBI:61717"/>
        <label>1</label>
    </ligand>
</feature>
<comment type="subcellular location">
    <subcellularLocation>
        <location evidence="1">Periplasm</location>
    </subcellularLocation>
</comment>
<evidence type="ECO:0000256" key="3">
    <source>
        <dbReference type="ARBA" id="ARBA00022617"/>
    </source>
</evidence>
<feature type="binding site" description="covalent" evidence="8">
    <location>
        <position position="140"/>
    </location>
    <ligand>
        <name>heme c</name>
        <dbReference type="ChEBI" id="CHEBI:61717"/>
        <label>2</label>
    </ligand>
</feature>
<feature type="binding site" description="covalent" evidence="8">
    <location>
        <position position="43"/>
    </location>
    <ligand>
        <name>heme c</name>
        <dbReference type="ChEBI" id="CHEBI:61717"/>
        <label>1</label>
    </ligand>
</feature>
<dbReference type="GO" id="GO:0009055">
    <property type="term" value="F:electron transfer activity"/>
    <property type="evidence" value="ECO:0007669"/>
    <property type="project" value="InterPro"/>
</dbReference>